<feature type="compositionally biased region" description="Basic and acidic residues" evidence="5">
    <location>
        <begin position="82"/>
        <end position="102"/>
    </location>
</feature>
<feature type="transmembrane region" description="Helical" evidence="6">
    <location>
        <begin position="49"/>
        <end position="70"/>
    </location>
</feature>
<protein>
    <recommendedName>
        <fullName evidence="7">Lipopolysaccharide assembly protein A domain-containing protein</fullName>
    </recommendedName>
</protein>
<dbReference type="RefSeq" id="WP_091682013.1">
    <property type="nucleotide sequence ID" value="NZ_FOSN01000008.1"/>
</dbReference>
<keyword evidence="1" id="KW-1003">Cell membrane</keyword>
<proteinExistence type="predicted"/>
<dbReference type="Pfam" id="PF06305">
    <property type="entry name" value="LapA_dom"/>
    <property type="match status" value="1"/>
</dbReference>
<feature type="domain" description="Lipopolysaccharide assembly protein A" evidence="7">
    <location>
        <begin position="24"/>
        <end position="93"/>
    </location>
</feature>
<organism evidence="8 9">
    <name type="scientific">Methylocapsa palsarum</name>
    <dbReference type="NCBI Taxonomy" id="1612308"/>
    <lineage>
        <taxon>Bacteria</taxon>
        <taxon>Pseudomonadati</taxon>
        <taxon>Pseudomonadota</taxon>
        <taxon>Alphaproteobacteria</taxon>
        <taxon>Hyphomicrobiales</taxon>
        <taxon>Beijerinckiaceae</taxon>
        <taxon>Methylocapsa</taxon>
    </lineage>
</organism>
<accession>A0A1I3ZQS7</accession>
<sequence>MKTFLKLLLLLPVALAGVAIDIANRHPVTVFFDPFTEGESSGYYMTARLSVVLLVAVMIGVLLGGIAMWFEQGRHRQAARKARGEAKTLRSELARRSDTQKA</sequence>
<dbReference type="GO" id="GO:0005886">
    <property type="term" value="C:plasma membrane"/>
    <property type="evidence" value="ECO:0007669"/>
    <property type="project" value="InterPro"/>
</dbReference>
<evidence type="ECO:0000256" key="1">
    <source>
        <dbReference type="ARBA" id="ARBA00022475"/>
    </source>
</evidence>
<dbReference type="AlphaFoldDB" id="A0A1I3ZQS7"/>
<keyword evidence="4 6" id="KW-0472">Membrane</keyword>
<evidence type="ECO:0000259" key="7">
    <source>
        <dbReference type="Pfam" id="PF06305"/>
    </source>
</evidence>
<evidence type="ECO:0000256" key="3">
    <source>
        <dbReference type="ARBA" id="ARBA00022989"/>
    </source>
</evidence>
<dbReference type="OrthoDB" id="7868067at2"/>
<evidence type="ECO:0000256" key="2">
    <source>
        <dbReference type="ARBA" id="ARBA00022692"/>
    </source>
</evidence>
<keyword evidence="9" id="KW-1185">Reference proteome</keyword>
<keyword evidence="3 6" id="KW-1133">Transmembrane helix</keyword>
<dbReference type="EMBL" id="FOSN01000008">
    <property type="protein sequence ID" value="SFK45909.1"/>
    <property type="molecule type" value="Genomic_DNA"/>
</dbReference>
<dbReference type="STRING" id="1612308.SAMN05444581_10892"/>
<dbReference type="Proteomes" id="UP000198755">
    <property type="component" value="Unassembled WGS sequence"/>
</dbReference>
<name>A0A1I3ZQS7_9HYPH</name>
<evidence type="ECO:0000313" key="8">
    <source>
        <dbReference type="EMBL" id="SFK45909.1"/>
    </source>
</evidence>
<reference evidence="8 9" key="1">
    <citation type="submission" date="2016-10" db="EMBL/GenBank/DDBJ databases">
        <authorList>
            <person name="de Groot N.N."/>
        </authorList>
    </citation>
    <scope>NUCLEOTIDE SEQUENCE [LARGE SCALE GENOMIC DNA]</scope>
    <source>
        <strain evidence="8 9">NE2</strain>
    </source>
</reference>
<feature type="region of interest" description="Disordered" evidence="5">
    <location>
        <begin position="81"/>
        <end position="102"/>
    </location>
</feature>
<gene>
    <name evidence="8" type="ORF">SAMN05444581_10892</name>
</gene>
<dbReference type="InterPro" id="IPR010445">
    <property type="entry name" value="LapA_dom"/>
</dbReference>
<evidence type="ECO:0000313" key="9">
    <source>
        <dbReference type="Proteomes" id="UP000198755"/>
    </source>
</evidence>
<evidence type="ECO:0000256" key="5">
    <source>
        <dbReference type="SAM" id="MobiDB-lite"/>
    </source>
</evidence>
<evidence type="ECO:0000256" key="4">
    <source>
        <dbReference type="ARBA" id="ARBA00023136"/>
    </source>
</evidence>
<keyword evidence="2 6" id="KW-0812">Transmembrane</keyword>
<evidence type="ECO:0000256" key="6">
    <source>
        <dbReference type="SAM" id="Phobius"/>
    </source>
</evidence>